<sequence length="44" mass="5197">MHELRSTIKMRIVMERAKERGIPLFFCREKEASGDCGKTEYIVH</sequence>
<dbReference type="Proteomes" id="UP000199163">
    <property type="component" value="Unassembled WGS sequence"/>
</dbReference>
<evidence type="ECO:0000313" key="1">
    <source>
        <dbReference type="EMBL" id="SDH50464.1"/>
    </source>
</evidence>
<proteinExistence type="predicted"/>
<evidence type="ECO:0000313" key="2">
    <source>
        <dbReference type="Proteomes" id="UP000199163"/>
    </source>
</evidence>
<gene>
    <name evidence="1" type="ORF">SAMN05192534_106127</name>
</gene>
<dbReference type="EMBL" id="FNDK01000006">
    <property type="protein sequence ID" value="SDH50464.1"/>
    <property type="molecule type" value="Genomic_DNA"/>
</dbReference>
<reference evidence="2" key="1">
    <citation type="submission" date="2016-10" db="EMBL/GenBank/DDBJ databases">
        <authorList>
            <person name="Varghese N."/>
            <person name="Submissions S."/>
        </authorList>
    </citation>
    <scope>NUCLEOTIDE SEQUENCE [LARGE SCALE GENOMIC DNA]</scope>
    <source>
        <strain evidence="2">DSM 21632</strain>
    </source>
</reference>
<keyword evidence="2" id="KW-1185">Reference proteome</keyword>
<name>A0A1G8CYP6_9BACI</name>
<accession>A0A1G8CYP6</accession>
<dbReference type="STRING" id="568899.SAMN05192534_106127"/>
<organism evidence="1 2">
    <name type="scientific">Alteribacillus persepolensis</name>
    <dbReference type="NCBI Taxonomy" id="568899"/>
    <lineage>
        <taxon>Bacteria</taxon>
        <taxon>Bacillati</taxon>
        <taxon>Bacillota</taxon>
        <taxon>Bacilli</taxon>
        <taxon>Bacillales</taxon>
        <taxon>Bacillaceae</taxon>
        <taxon>Alteribacillus</taxon>
    </lineage>
</organism>
<protein>
    <submittedName>
        <fullName evidence="1">Uncharacterized protein</fullName>
    </submittedName>
</protein>
<dbReference type="AlphaFoldDB" id="A0A1G8CYP6"/>